<feature type="compositionally biased region" description="Polar residues" evidence="1">
    <location>
        <begin position="1"/>
        <end position="26"/>
    </location>
</feature>
<gene>
    <name evidence="2" type="ORF">BD626DRAFT_577955</name>
</gene>
<reference evidence="2 3" key="1">
    <citation type="journal article" date="2019" name="New Phytol.">
        <title>Comparative genomics reveals unique wood-decay strategies and fruiting body development in the Schizophyllaceae.</title>
        <authorList>
            <person name="Almasi E."/>
            <person name="Sahu N."/>
            <person name="Krizsan K."/>
            <person name="Balint B."/>
            <person name="Kovacs G.M."/>
            <person name="Kiss B."/>
            <person name="Cseklye J."/>
            <person name="Drula E."/>
            <person name="Henrissat B."/>
            <person name="Nagy I."/>
            <person name="Chovatia M."/>
            <person name="Adam C."/>
            <person name="LaButti K."/>
            <person name="Lipzen A."/>
            <person name="Riley R."/>
            <person name="Grigoriev I.V."/>
            <person name="Nagy L.G."/>
        </authorList>
    </citation>
    <scope>NUCLEOTIDE SEQUENCE [LARGE SCALE GENOMIC DNA]</scope>
    <source>
        <strain evidence="2 3">NL-1724</strain>
    </source>
</reference>
<evidence type="ECO:0000313" key="2">
    <source>
        <dbReference type="EMBL" id="TRM55424.1"/>
    </source>
</evidence>
<protein>
    <submittedName>
        <fullName evidence="2">Uncharacterized protein</fullName>
    </submittedName>
</protein>
<evidence type="ECO:0000256" key="1">
    <source>
        <dbReference type="SAM" id="MobiDB-lite"/>
    </source>
</evidence>
<sequence>MSSYSSLNGDSTLRRTSVPMSATATVSRPRPPSPALSLIRTLVPLLAPTATASSRYLLRPATRSMDAALGRQGRRQRARRRQHHHEQARGRTQQSGHWDEH</sequence>
<feature type="compositionally biased region" description="Polar residues" evidence="1">
    <location>
        <begin position="92"/>
        <end position="101"/>
    </location>
</feature>
<feature type="compositionally biased region" description="Basic residues" evidence="1">
    <location>
        <begin position="72"/>
        <end position="86"/>
    </location>
</feature>
<keyword evidence="3" id="KW-1185">Reference proteome</keyword>
<evidence type="ECO:0000313" key="3">
    <source>
        <dbReference type="Proteomes" id="UP000320762"/>
    </source>
</evidence>
<accession>A0A550BSA6</accession>
<organism evidence="2 3">
    <name type="scientific">Schizophyllum amplum</name>
    <dbReference type="NCBI Taxonomy" id="97359"/>
    <lineage>
        <taxon>Eukaryota</taxon>
        <taxon>Fungi</taxon>
        <taxon>Dikarya</taxon>
        <taxon>Basidiomycota</taxon>
        <taxon>Agaricomycotina</taxon>
        <taxon>Agaricomycetes</taxon>
        <taxon>Agaricomycetidae</taxon>
        <taxon>Agaricales</taxon>
        <taxon>Schizophyllaceae</taxon>
        <taxon>Schizophyllum</taxon>
    </lineage>
</organism>
<dbReference type="AlphaFoldDB" id="A0A550BSA6"/>
<feature type="region of interest" description="Disordered" evidence="1">
    <location>
        <begin position="50"/>
        <end position="101"/>
    </location>
</feature>
<feature type="region of interest" description="Disordered" evidence="1">
    <location>
        <begin position="1"/>
        <end position="35"/>
    </location>
</feature>
<dbReference type="Proteomes" id="UP000320762">
    <property type="component" value="Unassembled WGS sequence"/>
</dbReference>
<dbReference type="EMBL" id="VDMD01000151">
    <property type="protein sequence ID" value="TRM55424.1"/>
    <property type="molecule type" value="Genomic_DNA"/>
</dbReference>
<proteinExistence type="predicted"/>
<comment type="caution">
    <text evidence="2">The sequence shown here is derived from an EMBL/GenBank/DDBJ whole genome shotgun (WGS) entry which is preliminary data.</text>
</comment>
<name>A0A550BSA6_9AGAR</name>